<gene>
    <name evidence="1" type="ORF">PECUL_23A024993</name>
</gene>
<dbReference type="EMBL" id="OW240921">
    <property type="protein sequence ID" value="CAH2319215.1"/>
    <property type="molecule type" value="Genomic_DNA"/>
</dbReference>
<sequence>MCECSAPWEGLYNTVICPADLTNCAHKGHKTRTQHHGTKIDEKGKAKIDIFTNNVPDTADMPRSRWRRKAHIPGFEFRQERCHINIDESTHPSDRFVHTENANELQTPLQAELGKLAKDIGSDIQALRECTAQLENKAEKNHLCT</sequence>
<reference evidence="1" key="1">
    <citation type="submission" date="2022-03" db="EMBL/GenBank/DDBJ databases">
        <authorList>
            <person name="Alioto T."/>
            <person name="Alioto T."/>
            <person name="Gomez Garrido J."/>
        </authorList>
    </citation>
    <scope>NUCLEOTIDE SEQUENCE</scope>
</reference>
<organism evidence="1 2">
    <name type="scientific">Pelobates cultripes</name>
    <name type="common">Western spadefoot toad</name>
    <dbReference type="NCBI Taxonomy" id="61616"/>
    <lineage>
        <taxon>Eukaryota</taxon>
        <taxon>Metazoa</taxon>
        <taxon>Chordata</taxon>
        <taxon>Craniata</taxon>
        <taxon>Vertebrata</taxon>
        <taxon>Euteleostomi</taxon>
        <taxon>Amphibia</taxon>
        <taxon>Batrachia</taxon>
        <taxon>Anura</taxon>
        <taxon>Pelobatoidea</taxon>
        <taxon>Pelobatidae</taxon>
        <taxon>Pelobates</taxon>
    </lineage>
</organism>
<evidence type="ECO:0000313" key="1">
    <source>
        <dbReference type="EMBL" id="CAH2319215.1"/>
    </source>
</evidence>
<dbReference type="Proteomes" id="UP001295444">
    <property type="component" value="Chromosome 10"/>
</dbReference>
<name>A0AAD1T918_PELCU</name>
<keyword evidence="2" id="KW-1185">Reference proteome</keyword>
<evidence type="ECO:0000313" key="2">
    <source>
        <dbReference type="Proteomes" id="UP001295444"/>
    </source>
</evidence>
<protein>
    <submittedName>
        <fullName evidence="1">Uncharacterized protein</fullName>
    </submittedName>
</protein>
<dbReference type="AlphaFoldDB" id="A0AAD1T918"/>
<proteinExistence type="predicted"/>
<accession>A0AAD1T918</accession>